<gene>
    <name evidence="1" type="ORF">Sradi_3210200</name>
</gene>
<evidence type="ECO:0000313" key="1">
    <source>
        <dbReference type="EMBL" id="KAL0379047.1"/>
    </source>
</evidence>
<name>A0AAW2RFI1_SESRA</name>
<dbReference type="CDD" id="cd09272">
    <property type="entry name" value="RNase_HI_RT_Ty1"/>
    <property type="match status" value="1"/>
</dbReference>
<dbReference type="EMBL" id="JACGWJ010000013">
    <property type="protein sequence ID" value="KAL0379047.1"/>
    <property type="molecule type" value="Genomic_DNA"/>
</dbReference>
<reference evidence="1" key="1">
    <citation type="submission" date="2020-06" db="EMBL/GenBank/DDBJ databases">
        <authorList>
            <person name="Li T."/>
            <person name="Hu X."/>
            <person name="Zhang T."/>
            <person name="Song X."/>
            <person name="Zhang H."/>
            <person name="Dai N."/>
            <person name="Sheng W."/>
            <person name="Hou X."/>
            <person name="Wei L."/>
        </authorList>
    </citation>
    <scope>NUCLEOTIDE SEQUENCE</scope>
    <source>
        <strain evidence="1">G02</strain>
        <tissue evidence="1">Leaf</tissue>
    </source>
</reference>
<dbReference type="SUPFAM" id="SSF56672">
    <property type="entry name" value="DNA/RNA polymerases"/>
    <property type="match status" value="1"/>
</dbReference>
<protein>
    <submittedName>
        <fullName evidence="1">Retrovirus-related Pol polyprotein from transposon RE2</fullName>
    </submittedName>
</protein>
<comment type="caution">
    <text evidence="1">The sequence shown here is derived from an EMBL/GenBank/DDBJ whole genome shotgun (WGS) entry which is preliminary data.</text>
</comment>
<proteinExistence type="predicted"/>
<organism evidence="1">
    <name type="scientific">Sesamum radiatum</name>
    <name type="common">Black benniseed</name>
    <dbReference type="NCBI Taxonomy" id="300843"/>
    <lineage>
        <taxon>Eukaryota</taxon>
        <taxon>Viridiplantae</taxon>
        <taxon>Streptophyta</taxon>
        <taxon>Embryophyta</taxon>
        <taxon>Tracheophyta</taxon>
        <taxon>Spermatophyta</taxon>
        <taxon>Magnoliopsida</taxon>
        <taxon>eudicotyledons</taxon>
        <taxon>Gunneridae</taxon>
        <taxon>Pentapetalae</taxon>
        <taxon>asterids</taxon>
        <taxon>lamiids</taxon>
        <taxon>Lamiales</taxon>
        <taxon>Pedaliaceae</taxon>
        <taxon>Sesamum</taxon>
    </lineage>
</organism>
<accession>A0AAW2RFI1</accession>
<reference evidence="1" key="2">
    <citation type="journal article" date="2024" name="Plant">
        <title>Genomic evolution and insights into agronomic trait innovations of Sesamum species.</title>
        <authorList>
            <person name="Miao H."/>
            <person name="Wang L."/>
            <person name="Qu L."/>
            <person name="Liu H."/>
            <person name="Sun Y."/>
            <person name="Le M."/>
            <person name="Wang Q."/>
            <person name="Wei S."/>
            <person name="Zheng Y."/>
            <person name="Lin W."/>
            <person name="Duan Y."/>
            <person name="Cao H."/>
            <person name="Xiong S."/>
            <person name="Wang X."/>
            <person name="Wei L."/>
            <person name="Li C."/>
            <person name="Ma Q."/>
            <person name="Ju M."/>
            <person name="Zhao R."/>
            <person name="Li G."/>
            <person name="Mu C."/>
            <person name="Tian Q."/>
            <person name="Mei H."/>
            <person name="Zhang T."/>
            <person name="Gao T."/>
            <person name="Zhang H."/>
        </authorList>
    </citation>
    <scope>NUCLEOTIDE SEQUENCE</scope>
    <source>
        <strain evidence="1">G02</strain>
    </source>
</reference>
<dbReference type="PANTHER" id="PTHR11439:SF470">
    <property type="entry name" value="CYSTEINE-RICH RLK (RECEPTOR-LIKE PROTEIN KINASE) 8"/>
    <property type="match status" value="1"/>
</dbReference>
<sequence>MTQSKPASTPLPAGIKFTSEAGHLLPNPESYRRLIGRILYLGFTRSDFSHAAQQLSQFMQHPCQQHWDAAHHLLRYLKGTSNTGLFFSVGAPTDLIAYCDADWASCVDTRRSLTGFCIFLGSAIISWKTKKQQTVSRSTAEVEYRSLASTTCELVWISNLLTDLHIPVTTPIPLLCYNQAALHIVANSVFHERTKHLEIDCHLVRDKYKAGFLIPKHVSSKFQLADVFTKPLTGPSFFHLISKLGLVHFTPSLT</sequence>
<dbReference type="PANTHER" id="PTHR11439">
    <property type="entry name" value="GAG-POL-RELATED RETROTRANSPOSON"/>
    <property type="match status" value="1"/>
</dbReference>
<dbReference type="AlphaFoldDB" id="A0AAW2RFI1"/>
<dbReference type="InterPro" id="IPR043502">
    <property type="entry name" value="DNA/RNA_pol_sf"/>
</dbReference>